<evidence type="ECO:0000313" key="1">
    <source>
        <dbReference type="EMBL" id="KJR83190.1"/>
    </source>
</evidence>
<proteinExistence type="predicted"/>
<sequence length="77" mass="7938">MANGKTGEALEKGSRAVNLVPGKGVFTDMGCHDVNGMVSSDAGATVLAYDGAEMPCARVCSSDSGACWEDRLVKQTI</sequence>
<evidence type="ECO:0000313" key="2">
    <source>
        <dbReference type="Proteomes" id="UP000033710"/>
    </source>
</evidence>
<name>A0A0F2M348_SPOSC</name>
<comment type="caution">
    <text evidence="1">The sequence shown here is derived from an EMBL/GenBank/DDBJ whole genome shotgun (WGS) entry which is preliminary data.</text>
</comment>
<dbReference type="RefSeq" id="XP_016585866.1">
    <property type="nucleotide sequence ID" value="XM_016731543.1"/>
</dbReference>
<dbReference type="KEGG" id="ssck:SPSK_04748"/>
<protein>
    <submittedName>
        <fullName evidence="1">Uncharacterized protein</fullName>
    </submittedName>
</protein>
<reference evidence="1 2" key="2">
    <citation type="journal article" date="2015" name="Eukaryot. Cell">
        <title>Asexual propagation of a virulent clone complex in a human and feline outbreak of sporotrichosis.</title>
        <authorList>
            <person name="Teixeira Mde M."/>
            <person name="Rodrigues A.M."/>
            <person name="Tsui C.K."/>
            <person name="de Almeida L.G."/>
            <person name="Van Diepeningen A.D."/>
            <person name="van den Ende B.G."/>
            <person name="Fernandes G.F."/>
            <person name="Kano R."/>
            <person name="Hamelin R.C."/>
            <person name="Lopes-Bezerra L.M."/>
            <person name="Vasconcelos A.T."/>
            <person name="de Hoog S."/>
            <person name="de Camargo Z.P."/>
            <person name="Felipe M.S."/>
        </authorList>
    </citation>
    <scope>NUCLEOTIDE SEQUENCE [LARGE SCALE GENOMIC DNA]</scope>
    <source>
        <strain evidence="1 2">1099-18</strain>
    </source>
</reference>
<gene>
    <name evidence="1" type="ORF">SPSK_04748</name>
</gene>
<organism evidence="1 2">
    <name type="scientific">Sporothrix schenckii 1099-18</name>
    <dbReference type="NCBI Taxonomy" id="1397361"/>
    <lineage>
        <taxon>Eukaryota</taxon>
        <taxon>Fungi</taxon>
        <taxon>Dikarya</taxon>
        <taxon>Ascomycota</taxon>
        <taxon>Pezizomycotina</taxon>
        <taxon>Sordariomycetes</taxon>
        <taxon>Sordariomycetidae</taxon>
        <taxon>Ophiostomatales</taxon>
        <taxon>Ophiostomataceae</taxon>
        <taxon>Sporothrix</taxon>
    </lineage>
</organism>
<dbReference type="AlphaFoldDB" id="A0A0F2M348"/>
<dbReference type="Proteomes" id="UP000033710">
    <property type="component" value="Unassembled WGS sequence"/>
</dbReference>
<dbReference type="EMBL" id="AXCR01000010">
    <property type="protein sequence ID" value="KJR83190.1"/>
    <property type="molecule type" value="Genomic_DNA"/>
</dbReference>
<reference evidence="1 2" key="1">
    <citation type="journal article" date="2014" name="BMC Genomics">
        <title>Comparative genomics of the major fungal agents of human and animal Sporotrichosis: Sporothrix schenckii and Sporothrix brasiliensis.</title>
        <authorList>
            <person name="Teixeira M.M."/>
            <person name="de Almeida L.G."/>
            <person name="Kubitschek-Barreira P."/>
            <person name="Alves F.L."/>
            <person name="Kioshima E.S."/>
            <person name="Abadio A.K."/>
            <person name="Fernandes L."/>
            <person name="Derengowski L.S."/>
            <person name="Ferreira K.S."/>
            <person name="Souza R.C."/>
            <person name="Ruiz J.C."/>
            <person name="de Andrade N.C."/>
            <person name="Paes H.C."/>
            <person name="Nicola A.M."/>
            <person name="Albuquerque P."/>
            <person name="Gerber A.L."/>
            <person name="Martins V.P."/>
            <person name="Peconick L.D."/>
            <person name="Neto A.V."/>
            <person name="Chaucanez C.B."/>
            <person name="Silva P.A."/>
            <person name="Cunha O.L."/>
            <person name="de Oliveira F.F."/>
            <person name="dos Santos T.C."/>
            <person name="Barros A.L."/>
            <person name="Soares M.A."/>
            <person name="de Oliveira L.M."/>
            <person name="Marini M.M."/>
            <person name="Villalobos-Duno H."/>
            <person name="Cunha M.M."/>
            <person name="de Hoog S."/>
            <person name="da Silveira J.F."/>
            <person name="Henrissat B."/>
            <person name="Nino-Vega G.A."/>
            <person name="Cisalpino P.S."/>
            <person name="Mora-Montes H.M."/>
            <person name="Almeida S.R."/>
            <person name="Stajich J.E."/>
            <person name="Lopes-Bezerra L.M."/>
            <person name="Vasconcelos A.T."/>
            <person name="Felipe M.S."/>
        </authorList>
    </citation>
    <scope>NUCLEOTIDE SEQUENCE [LARGE SCALE GENOMIC DNA]</scope>
    <source>
        <strain evidence="1 2">1099-18</strain>
    </source>
</reference>
<dbReference type="GeneID" id="27666820"/>
<accession>A0A0F2M348</accession>
<dbReference type="VEuPathDB" id="FungiDB:SPSK_04748"/>